<dbReference type="PANTHER" id="PTHR11556">
    <property type="entry name" value="FRUCTOSE-1,6-BISPHOSPHATASE-RELATED"/>
    <property type="match status" value="1"/>
</dbReference>
<organism evidence="11 12">
    <name type="scientific">Halogranum amylolyticum</name>
    <dbReference type="NCBI Taxonomy" id="660520"/>
    <lineage>
        <taxon>Archaea</taxon>
        <taxon>Methanobacteriati</taxon>
        <taxon>Methanobacteriota</taxon>
        <taxon>Stenosarchaea group</taxon>
        <taxon>Halobacteria</taxon>
        <taxon>Halobacteriales</taxon>
        <taxon>Haloferacaceae</taxon>
    </lineage>
</organism>
<comment type="catalytic activity">
    <reaction evidence="1 7">
        <text>beta-D-fructose 1,6-bisphosphate + H2O = beta-D-fructose 6-phosphate + phosphate</text>
        <dbReference type="Rhea" id="RHEA:11064"/>
        <dbReference type="ChEBI" id="CHEBI:15377"/>
        <dbReference type="ChEBI" id="CHEBI:32966"/>
        <dbReference type="ChEBI" id="CHEBI:43474"/>
        <dbReference type="ChEBI" id="CHEBI:57634"/>
        <dbReference type="EC" id="3.1.3.11"/>
    </reaction>
</comment>
<sequence>MAAQLDHRPDTVSQIFATLAALAPEVRRALPGRRTKDNETNPSGETQLAADAYADELFLKHLGTLDGVIEYASEERAKVVSTDDSDIDHDAGGLSVAIDPLDGSGNLKSNNTVGTIVAVYDAPLPAAGSDLVAAAYVTFGPITTMIAADADGVTEYLIDNGIREVLTEDVRLPADPVVYGFGGWVPNWSSKFSAYVSEIKSDDSMKLRYGGAMIGDINQVLTYGGIYAYPALHSAPNGKLRLQFEANPIAFIIEGAGGRSSDGTQSLLDVEPTELHQRVPVYVGNEVLVEQLDEVLN</sequence>
<dbReference type="NCBIfam" id="NF006786">
    <property type="entry name" value="PRK09293.3-3"/>
    <property type="match status" value="1"/>
</dbReference>
<dbReference type="SUPFAM" id="SSF56655">
    <property type="entry name" value="Carbohydrate phosphatase"/>
    <property type="match status" value="1"/>
</dbReference>
<dbReference type="InterPro" id="IPR033391">
    <property type="entry name" value="FBPase_N"/>
</dbReference>
<dbReference type="PRINTS" id="PR00115">
    <property type="entry name" value="F16BPHPHTASE"/>
</dbReference>
<feature type="binding site" evidence="7">
    <location>
        <position position="239"/>
    </location>
    <ligand>
        <name>substrate</name>
    </ligand>
</feature>
<feature type="domain" description="Fructose-1-6-bisphosphatase class 1 C-terminal" evidence="10">
    <location>
        <begin position="173"/>
        <end position="296"/>
    </location>
</feature>
<evidence type="ECO:0000313" key="12">
    <source>
        <dbReference type="Proteomes" id="UP000199126"/>
    </source>
</evidence>
<evidence type="ECO:0000256" key="4">
    <source>
        <dbReference type="ARBA" id="ARBA00022801"/>
    </source>
</evidence>
<evidence type="ECO:0000259" key="9">
    <source>
        <dbReference type="Pfam" id="PF00316"/>
    </source>
</evidence>
<dbReference type="AlphaFoldDB" id="A0A1H8UEL4"/>
<comment type="subunit">
    <text evidence="7">Homotetramer.</text>
</comment>
<dbReference type="EC" id="3.1.3.11" evidence="7"/>
<dbReference type="GO" id="GO:0005737">
    <property type="term" value="C:cytoplasm"/>
    <property type="evidence" value="ECO:0007669"/>
    <property type="project" value="UniProtKB-SubCell"/>
</dbReference>
<comment type="subcellular location">
    <subcellularLocation>
        <location evidence="7">Cytoplasm</location>
    </subcellularLocation>
</comment>
<dbReference type="InterPro" id="IPR028343">
    <property type="entry name" value="FBPtase"/>
</dbReference>
<protein>
    <recommendedName>
        <fullName evidence="7">Fructose-1,6-bisphosphatase class 1</fullName>
        <shortName evidence="7">FBPase class 1</shortName>
        <ecNumber evidence="7">3.1.3.11</ecNumber>
    </recommendedName>
    <alternativeName>
        <fullName evidence="7">D-fructose-1,6-bisphosphate 1-phosphohydrolase class 1</fullName>
    </alternativeName>
</protein>
<comment type="similarity">
    <text evidence="2 7 8">Belongs to the FBPase class 1 family.</text>
</comment>
<dbReference type="PANTHER" id="PTHR11556:SF35">
    <property type="entry name" value="SEDOHEPTULOSE-1,7-BISPHOSPHATASE, CHLOROPLASTIC"/>
    <property type="match status" value="1"/>
</dbReference>
<dbReference type="Proteomes" id="UP000199126">
    <property type="component" value="Unassembled WGS sequence"/>
</dbReference>
<dbReference type="GO" id="GO:0006094">
    <property type="term" value="P:gluconeogenesis"/>
    <property type="evidence" value="ECO:0007669"/>
    <property type="project" value="UniProtKB-UniRule"/>
</dbReference>
<feature type="binding site" evidence="7">
    <location>
        <position position="245"/>
    </location>
    <ligand>
        <name>Mg(2+)</name>
        <dbReference type="ChEBI" id="CHEBI:18420"/>
        <label>2</label>
    </ligand>
</feature>
<keyword evidence="7" id="KW-0479">Metal-binding</keyword>
<keyword evidence="7" id="KW-0460">Magnesium</keyword>
<keyword evidence="12" id="KW-1185">Reference proteome</keyword>
<dbReference type="GO" id="GO:0030388">
    <property type="term" value="P:fructose 1,6-bisphosphate metabolic process"/>
    <property type="evidence" value="ECO:0007669"/>
    <property type="project" value="TreeGrafter"/>
</dbReference>
<dbReference type="HAMAP" id="MF_01855">
    <property type="entry name" value="FBPase_class1"/>
    <property type="match status" value="1"/>
</dbReference>
<dbReference type="GO" id="GO:0006002">
    <property type="term" value="P:fructose 6-phosphate metabolic process"/>
    <property type="evidence" value="ECO:0007669"/>
    <property type="project" value="TreeGrafter"/>
</dbReference>
<keyword evidence="3 7" id="KW-0963">Cytoplasm</keyword>
<feature type="binding site" evidence="7">
    <location>
        <position position="74"/>
    </location>
    <ligand>
        <name>Mg(2+)</name>
        <dbReference type="ChEBI" id="CHEBI:18420"/>
        <label>1</label>
    </ligand>
</feature>
<accession>A0A1H8UEL4</accession>
<dbReference type="RefSeq" id="WP_089826111.1">
    <property type="nucleotide sequence ID" value="NZ_FODV01000010.1"/>
</dbReference>
<feature type="domain" description="Fructose-1-6-bisphosphatase class I N-terminal" evidence="9">
    <location>
        <begin position="38"/>
        <end position="162"/>
    </location>
</feature>
<evidence type="ECO:0000256" key="2">
    <source>
        <dbReference type="ARBA" id="ARBA00010941"/>
    </source>
</evidence>
<dbReference type="OrthoDB" id="146513at2157"/>
<evidence type="ECO:0000256" key="6">
    <source>
        <dbReference type="ARBA" id="ARBA00024331"/>
    </source>
</evidence>
<proteinExistence type="inferred from homology"/>
<dbReference type="Pfam" id="PF18913">
    <property type="entry name" value="FBPase_C"/>
    <property type="match status" value="1"/>
</dbReference>
<evidence type="ECO:0000313" key="11">
    <source>
        <dbReference type="EMBL" id="SEP01304.1"/>
    </source>
</evidence>
<comment type="caution">
    <text evidence="7">Lacks conserved residue(s) required for the propagation of feature annotation.</text>
</comment>
<dbReference type="GO" id="GO:0042132">
    <property type="term" value="F:fructose 1,6-bisphosphate 1-phosphatase activity"/>
    <property type="evidence" value="ECO:0007669"/>
    <property type="project" value="UniProtKB-UniRule"/>
</dbReference>
<evidence type="ECO:0000256" key="1">
    <source>
        <dbReference type="ARBA" id="ARBA00001273"/>
    </source>
</evidence>
<keyword evidence="5 7" id="KW-0119">Carbohydrate metabolism</keyword>
<name>A0A1H8UEL4_9EURY</name>
<comment type="pathway">
    <text evidence="6">Carbohydrate biosynthesis.</text>
</comment>
<dbReference type="Gene3D" id="3.30.540.10">
    <property type="entry name" value="Fructose-1,6-Bisphosphatase, subunit A, domain 1"/>
    <property type="match status" value="1"/>
</dbReference>
<keyword evidence="4 7" id="KW-0378">Hydrolase</keyword>
<dbReference type="Gene3D" id="3.40.190.80">
    <property type="match status" value="1"/>
</dbReference>
<dbReference type="InterPro" id="IPR000146">
    <property type="entry name" value="FBPase_class-1"/>
</dbReference>
<dbReference type="InterPro" id="IPR044015">
    <property type="entry name" value="FBPase_C_dom"/>
</dbReference>
<dbReference type="GO" id="GO:0006000">
    <property type="term" value="P:fructose metabolic process"/>
    <property type="evidence" value="ECO:0007669"/>
    <property type="project" value="TreeGrafter"/>
</dbReference>
<feature type="binding site" evidence="7">
    <location>
        <position position="99"/>
    </location>
    <ligand>
        <name>Mg(2+)</name>
        <dbReference type="ChEBI" id="CHEBI:18420"/>
        <label>1</label>
    </ligand>
</feature>
<evidence type="ECO:0000259" key="10">
    <source>
        <dbReference type="Pfam" id="PF18913"/>
    </source>
</evidence>
<dbReference type="Pfam" id="PF00316">
    <property type="entry name" value="FBPase"/>
    <property type="match status" value="1"/>
</dbReference>
<evidence type="ECO:0000256" key="3">
    <source>
        <dbReference type="ARBA" id="ARBA00022490"/>
    </source>
</evidence>
<dbReference type="GO" id="GO:0000287">
    <property type="term" value="F:magnesium ion binding"/>
    <property type="evidence" value="ECO:0007669"/>
    <property type="project" value="UniProtKB-UniRule"/>
</dbReference>
<feature type="binding site" evidence="7">
    <location>
        <position position="99"/>
    </location>
    <ligand>
        <name>Mg(2+)</name>
        <dbReference type="ChEBI" id="CHEBI:18420"/>
        <label>2</label>
    </ligand>
</feature>
<feature type="binding site" evidence="7">
    <location>
        <position position="102"/>
    </location>
    <ligand>
        <name>Mg(2+)</name>
        <dbReference type="ChEBI" id="CHEBI:18420"/>
        <label>2</label>
    </ligand>
</feature>
<gene>
    <name evidence="7" type="primary">fbp</name>
    <name evidence="11" type="ORF">SAMN04487948_110133</name>
</gene>
<evidence type="ECO:0000256" key="5">
    <source>
        <dbReference type="ARBA" id="ARBA00023277"/>
    </source>
</evidence>
<evidence type="ECO:0000256" key="7">
    <source>
        <dbReference type="HAMAP-Rule" id="MF_01855"/>
    </source>
</evidence>
<feature type="binding site" evidence="7">
    <location>
        <position position="209"/>
    </location>
    <ligand>
        <name>substrate</name>
    </ligand>
</feature>
<evidence type="ECO:0000256" key="8">
    <source>
        <dbReference type="RuleBase" id="RU000508"/>
    </source>
</evidence>
<dbReference type="GO" id="GO:0005986">
    <property type="term" value="P:sucrose biosynthetic process"/>
    <property type="evidence" value="ECO:0007669"/>
    <property type="project" value="TreeGrafter"/>
</dbReference>
<reference evidence="12" key="1">
    <citation type="submission" date="2016-10" db="EMBL/GenBank/DDBJ databases">
        <authorList>
            <person name="Varghese N."/>
            <person name="Submissions S."/>
        </authorList>
    </citation>
    <scope>NUCLEOTIDE SEQUENCE [LARGE SCALE GENOMIC DNA]</scope>
    <source>
        <strain evidence="12">CGMCC 1.10121</strain>
    </source>
</reference>
<dbReference type="EMBL" id="FODV01000010">
    <property type="protein sequence ID" value="SEP01304.1"/>
    <property type="molecule type" value="Genomic_DNA"/>
</dbReference>
<dbReference type="PIRSF" id="PIRSF000904">
    <property type="entry name" value="FBPtase_SBPase"/>
    <property type="match status" value="1"/>
</dbReference>
<feature type="binding site" evidence="7">
    <location>
        <position position="101"/>
    </location>
    <ligand>
        <name>Mg(2+)</name>
        <dbReference type="ChEBI" id="CHEBI:18420"/>
        <label>1</label>
    </ligand>
</feature>
<comment type="cofactor">
    <cofactor evidence="7">
        <name>Mg(2+)</name>
        <dbReference type="ChEBI" id="CHEBI:18420"/>
    </cofactor>
    <text evidence="7">Binds 2 magnesium ions per subunit.</text>
</comment>